<evidence type="ECO:0000256" key="1">
    <source>
        <dbReference type="SAM" id="MobiDB-lite"/>
    </source>
</evidence>
<name>Q4SUT3_TETNG</name>
<feature type="compositionally biased region" description="Acidic residues" evidence="1">
    <location>
        <begin position="207"/>
        <end position="216"/>
    </location>
</feature>
<reference evidence="2" key="1">
    <citation type="journal article" date="2004" name="Nature">
        <title>Genome duplication in the teleost fish Tetraodon nigroviridis reveals the early vertebrate proto-karyotype.</title>
        <authorList>
            <person name="Jaillon O."/>
            <person name="Aury J.-M."/>
            <person name="Brunet F."/>
            <person name="Petit J.-L."/>
            <person name="Stange-Thomann N."/>
            <person name="Mauceli E."/>
            <person name="Bouneau L."/>
            <person name="Fischer C."/>
            <person name="Ozouf-Costaz C."/>
            <person name="Bernot A."/>
            <person name="Nicaud S."/>
            <person name="Jaffe D."/>
            <person name="Fisher S."/>
            <person name="Lutfalla G."/>
            <person name="Dossat C."/>
            <person name="Segurens B."/>
            <person name="Dasilva C."/>
            <person name="Salanoubat M."/>
            <person name="Levy M."/>
            <person name="Boudet N."/>
            <person name="Castellano S."/>
            <person name="Anthouard V."/>
            <person name="Jubin C."/>
            <person name="Castelli V."/>
            <person name="Katinka M."/>
            <person name="Vacherie B."/>
            <person name="Biemont C."/>
            <person name="Skalli Z."/>
            <person name="Cattolico L."/>
            <person name="Poulain J."/>
            <person name="De Berardinis V."/>
            <person name="Cruaud C."/>
            <person name="Duprat S."/>
            <person name="Brottier P."/>
            <person name="Coutanceau J.-P."/>
            <person name="Gouzy J."/>
            <person name="Parra G."/>
            <person name="Lardier G."/>
            <person name="Chapple C."/>
            <person name="McKernan K.J."/>
            <person name="McEwan P."/>
            <person name="Bosak S."/>
            <person name="Kellis M."/>
            <person name="Volff J.-N."/>
            <person name="Guigo R."/>
            <person name="Zody M.C."/>
            <person name="Mesirov J."/>
            <person name="Lindblad-Toh K."/>
            <person name="Birren B."/>
            <person name="Nusbaum C."/>
            <person name="Kahn D."/>
            <person name="Robinson-Rechavi M."/>
            <person name="Laudet V."/>
            <person name="Schachter V."/>
            <person name="Quetier F."/>
            <person name="Saurin W."/>
            <person name="Scarpelli C."/>
            <person name="Wincker P."/>
            <person name="Lander E.S."/>
            <person name="Weissenbach J."/>
            <person name="Roest Crollius H."/>
        </authorList>
    </citation>
    <scope>NUCLEOTIDE SEQUENCE [LARGE SCALE GENOMIC DNA]</scope>
</reference>
<accession>Q4SUT3</accession>
<dbReference type="KEGG" id="tng:GSTEN00012318G001"/>
<protein>
    <submittedName>
        <fullName evidence="2">(spotted green pufferfish) hypothetical protein</fullName>
    </submittedName>
</protein>
<dbReference type="AlphaFoldDB" id="Q4SUT3"/>
<evidence type="ECO:0000313" key="2">
    <source>
        <dbReference type="EMBL" id="CAF95599.1"/>
    </source>
</evidence>
<reference evidence="2" key="2">
    <citation type="submission" date="2004-02" db="EMBL/GenBank/DDBJ databases">
        <authorList>
            <consortium name="Genoscope"/>
            <consortium name="Whitehead Institute Centre for Genome Research"/>
        </authorList>
    </citation>
    <scope>NUCLEOTIDE SEQUENCE</scope>
</reference>
<proteinExistence type="predicted"/>
<feature type="region of interest" description="Disordered" evidence="1">
    <location>
        <begin position="188"/>
        <end position="219"/>
    </location>
</feature>
<organism evidence="2">
    <name type="scientific">Tetraodon nigroviridis</name>
    <name type="common">Spotted green pufferfish</name>
    <name type="synonym">Chelonodon nigroviridis</name>
    <dbReference type="NCBI Taxonomy" id="99883"/>
    <lineage>
        <taxon>Eukaryota</taxon>
        <taxon>Metazoa</taxon>
        <taxon>Chordata</taxon>
        <taxon>Craniata</taxon>
        <taxon>Vertebrata</taxon>
        <taxon>Euteleostomi</taxon>
        <taxon>Actinopterygii</taxon>
        <taxon>Neopterygii</taxon>
        <taxon>Teleostei</taxon>
        <taxon>Neoteleostei</taxon>
        <taxon>Acanthomorphata</taxon>
        <taxon>Eupercaria</taxon>
        <taxon>Tetraodontiformes</taxon>
        <taxon>Tetradontoidea</taxon>
        <taxon>Tetraodontidae</taxon>
        <taxon>Tetraodon</taxon>
    </lineage>
</organism>
<feature type="compositionally biased region" description="Basic and acidic residues" evidence="1">
    <location>
        <begin position="193"/>
        <end position="206"/>
    </location>
</feature>
<sequence>MFCEGYNTRNSRRAEKSRFTEELINVISSHVIQVTERKAEAHDPPSPHCSDVDAAVGEKVKKVLVLLGWWSNTQVNSCCDRMLLTLNRFRSRPEEEDTREDTDELENSDIQSDYFEDADVESNDLEDSGSEVKYFDDVVVKFENLEEEDVETFDFTHSSQSNIPKDSDVQLDNDNLLHDYFNNDEATLSSVDTTKDENNQADHQEDPDTDSSDSGDADVKSTYLEDADADAESSDFEDADVKLKGLKKKVCKKLCKEFGRAEDLLLHLSLNDEAVQDCTVAIISSLLKMQKKPSMATKFVSWLKRVFTGCCG</sequence>
<comment type="caution">
    <text evidence="2">The sequence shown here is derived from an EMBL/GenBank/DDBJ whole genome shotgun (WGS) entry which is preliminary data.</text>
</comment>
<dbReference type="EMBL" id="CAAE01013842">
    <property type="protein sequence ID" value="CAF95599.1"/>
    <property type="molecule type" value="Genomic_DNA"/>
</dbReference>
<gene>
    <name evidence="2" type="ORF">GSTENG00012318001</name>
</gene>